<keyword evidence="9" id="KW-1185">Reference proteome</keyword>
<dbReference type="InterPro" id="IPR053278">
    <property type="entry name" value="Pre-60S_factor_ECM1"/>
</dbReference>
<comment type="caution">
    <text evidence="8">The sequence shown here is derived from an EMBL/GenBank/DDBJ whole genome shotgun (WGS) entry which is preliminary data.</text>
</comment>
<dbReference type="Pfam" id="PF09135">
    <property type="entry name" value="Alb1"/>
    <property type="match status" value="1"/>
</dbReference>
<feature type="region of interest" description="Disordered" evidence="7">
    <location>
        <begin position="1"/>
        <end position="51"/>
    </location>
</feature>
<feature type="compositionally biased region" description="Basic residues" evidence="7">
    <location>
        <begin position="1"/>
        <end position="20"/>
    </location>
</feature>
<keyword evidence="6" id="KW-0539">Nucleus</keyword>
<comment type="subcellular location">
    <subcellularLocation>
        <location evidence="2">Cytoplasm</location>
    </subcellularLocation>
    <subcellularLocation>
        <location evidence="1">Nucleus</location>
    </subcellularLocation>
</comment>
<evidence type="ECO:0000256" key="1">
    <source>
        <dbReference type="ARBA" id="ARBA00004123"/>
    </source>
</evidence>
<feature type="compositionally biased region" description="Basic and acidic residues" evidence="7">
    <location>
        <begin position="21"/>
        <end position="33"/>
    </location>
</feature>
<proteinExistence type="predicted"/>
<name>A0A232LWI7_9EURO</name>
<reference evidence="8 9" key="1">
    <citation type="journal article" date="2015" name="Environ. Microbiol.">
        <title>Metagenome sequence of Elaphomyces granulatus from sporocarp tissue reveals Ascomycota ectomycorrhizal fingerprints of genome expansion and a Proteobacteria-rich microbiome.</title>
        <authorList>
            <person name="Quandt C.A."/>
            <person name="Kohler A."/>
            <person name="Hesse C.N."/>
            <person name="Sharpton T.J."/>
            <person name="Martin F."/>
            <person name="Spatafora J.W."/>
        </authorList>
    </citation>
    <scope>NUCLEOTIDE SEQUENCE [LARGE SCALE GENOMIC DNA]</scope>
    <source>
        <strain evidence="8 9">OSC145934</strain>
    </source>
</reference>
<sequence length="184" mass="20649">MTKTAKLKTNAKSKSRHSRAARREVSPSVDLDKSLTSLPRPERGIAKPTSFFSSHANAGVLKKRLKPRAASRTQRLRQQRGMERAEIVTDQMEKKIAKCFGKAKTVKVRKAAWEDLNDSHIKKTDHQTVGTQDGDAKTSVMHCSLPMLLAEPEKAFTVPKRQIDLKYNATAEESVQHLEDDDIT</sequence>
<dbReference type="InterPro" id="IPR022784">
    <property type="entry name" value="Ribosome_bgen_Alb1"/>
</dbReference>
<keyword evidence="4" id="KW-0963">Cytoplasm</keyword>
<keyword evidence="3" id="KW-0813">Transport</keyword>
<accession>A0A232LWI7</accession>
<dbReference type="PANTHER" id="PTHR28280">
    <property type="entry name" value="SHUTTLING PRE-60S FACTOR ECM1"/>
    <property type="match status" value="1"/>
</dbReference>
<dbReference type="GO" id="GO:0000055">
    <property type="term" value="P:ribosomal large subunit export from nucleus"/>
    <property type="evidence" value="ECO:0007669"/>
    <property type="project" value="TreeGrafter"/>
</dbReference>
<evidence type="ECO:0000256" key="3">
    <source>
        <dbReference type="ARBA" id="ARBA00022448"/>
    </source>
</evidence>
<evidence type="ECO:0000313" key="9">
    <source>
        <dbReference type="Proteomes" id="UP000243515"/>
    </source>
</evidence>
<evidence type="ECO:0000256" key="5">
    <source>
        <dbReference type="ARBA" id="ARBA00022517"/>
    </source>
</evidence>
<evidence type="ECO:0000256" key="4">
    <source>
        <dbReference type="ARBA" id="ARBA00022490"/>
    </source>
</evidence>
<evidence type="ECO:0000256" key="7">
    <source>
        <dbReference type="SAM" id="MobiDB-lite"/>
    </source>
</evidence>
<dbReference type="EMBL" id="NPHW01004060">
    <property type="protein sequence ID" value="OXV08513.1"/>
    <property type="molecule type" value="Genomic_DNA"/>
</dbReference>
<evidence type="ECO:0000256" key="2">
    <source>
        <dbReference type="ARBA" id="ARBA00004496"/>
    </source>
</evidence>
<dbReference type="GO" id="GO:0030687">
    <property type="term" value="C:preribosome, large subunit precursor"/>
    <property type="evidence" value="ECO:0007669"/>
    <property type="project" value="TreeGrafter"/>
</dbReference>
<dbReference type="Proteomes" id="UP000243515">
    <property type="component" value="Unassembled WGS sequence"/>
</dbReference>
<protein>
    <submittedName>
        <fullName evidence="8">Uncharacterized protein</fullName>
    </submittedName>
</protein>
<evidence type="ECO:0000313" key="8">
    <source>
        <dbReference type="EMBL" id="OXV08513.1"/>
    </source>
</evidence>
<dbReference type="OrthoDB" id="5304887at2759"/>
<dbReference type="PANTHER" id="PTHR28280:SF1">
    <property type="entry name" value="SHUTTLING PRE-60S FACTOR ECM1"/>
    <property type="match status" value="1"/>
</dbReference>
<organism evidence="8 9">
    <name type="scientific">Elaphomyces granulatus</name>
    <dbReference type="NCBI Taxonomy" id="519963"/>
    <lineage>
        <taxon>Eukaryota</taxon>
        <taxon>Fungi</taxon>
        <taxon>Dikarya</taxon>
        <taxon>Ascomycota</taxon>
        <taxon>Pezizomycotina</taxon>
        <taxon>Eurotiomycetes</taxon>
        <taxon>Eurotiomycetidae</taxon>
        <taxon>Eurotiales</taxon>
        <taxon>Elaphomycetaceae</taxon>
        <taxon>Elaphomyces</taxon>
    </lineage>
</organism>
<dbReference type="AlphaFoldDB" id="A0A232LWI7"/>
<keyword evidence="5" id="KW-0690">Ribosome biogenesis</keyword>
<dbReference type="GO" id="GO:0005730">
    <property type="term" value="C:nucleolus"/>
    <property type="evidence" value="ECO:0007669"/>
    <property type="project" value="TreeGrafter"/>
</dbReference>
<evidence type="ECO:0000256" key="6">
    <source>
        <dbReference type="ARBA" id="ARBA00023242"/>
    </source>
</evidence>
<gene>
    <name evidence="8" type="ORF">Egran_03724</name>
</gene>
<dbReference type="GO" id="GO:0005737">
    <property type="term" value="C:cytoplasm"/>
    <property type="evidence" value="ECO:0007669"/>
    <property type="project" value="UniProtKB-SubCell"/>
</dbReference>